<proteinExistence type="inferred from homology"/>
<evidence type="ECO:0000256" key="7">
    <source>
        <dbReference type="ARBA" id="ARBA00023143"/>
    </source>
</evidence>
<comment type="similarity">
    <text evidence="8">Belongs to the FliO/MopB family.</text>
</comment>
<dbReference type="EMBL" id="CP104275">
    <property type="protein sequence ID" value="UWX97553.1"/>
    <property type="molecule type" value="Genomic_DNA"/>
</dbReference>
<keyword evidence="6 10" id="KW-0472">Membrane</keyword>
<dbReference type="Proteomes" id="UP001059859">
    <property type="component" value="Chromosome"/>
</dbReference>
<dbReference type="InterPro" id="IPR052205">
    <property type="entry name" value="FliO/MopB"/>
</dbReference>
<accession>A0ABY5YSC7</accession>
<dbReference type="RefSeq" id="WP_260652747.1">
    <property type="nucleotide sequence ID" value="NZ_CP104275.1"/>
</dbReference>
<evidence type="ECO:0000256" key="6">
    <source>
        <dbReference type="ARBA" id="ARBA00023136"/>
    </source>
</evidence>
<evidence type="ECO:0000256" key="8">
    <source>
        <dbReference type="ARBA" id="ARBA00037937"/>
    </source>
</evidence>
<evidence type="ECO:0000256" key="5">
    <source>
        <dbReference type="ARBA" id="ARBA00022989"/>
    </source>
</evidence>
<feature type="transmembrane region" description="Helical" evidence="10">
    <location>
        <begin position="6"/>
        <end position="24"/>
    </location>
</feature>
<evidence type="ECO:0000256" key="10">
    <source>
        <dbReference type="SAM" id="Phobius"/>
    </source>
</evidence>
<name>A0ABY5YSC7_9MICC</name>
<evidence type="ECO:0000256" key="2">
    <source>
        <dbReference type="ARBA" id="ARBA00004236"/>
    </source>
</evidence>
<protein>
    <submittedName>
        <fullName evidence="11">Flagellar biosynthetic protein FliO</fullName>
    </submittedName>
</protein>
<dbReference type="Pfam" id="PF04347">
    <property type="entry name" value="FliO"/>
    <property type="match status" value="1"/>
</dbReference>
<keyword evidence="5 10" id="KW-1133">Transmembrane helix</keyword>
<keyword evidence="12" id="KW-1185">Reference proteome</keyword>
<sequence length="167" mass="17377">MDTLFLGLRVLVSLGAVLGLLWFLQRRFSRTIGSAGTNQPVRVVSRQPLTPKTSLVMVETDGKRLLLGVAEGSVNLLHATEIPVESSPDAASDAAFAASLKAAEAGRPYPSGAVDSSSGLPSRRSGRGAHALPPMTPVPAKSALAGSILAPETWRQAGTALRRGRKG</sequence>
<evidence type="ECO:0000313" key="11">
    <source>
        <dbReference type="EMBL" id="UWX97553.1"/>
    </source>
</evidence>
<evidence type="ECO:0000256" key="1">
    <source>
        <dbReference type="ARBA" id="ARBA00004117"/>
    </source>
</evidence>
<keyword evidence="7" id="KW-0975">Bacterial flagellum</keyword>
<keyword evidence="11" id="KW-0969">Cilium</keyword>
<reference evidence="11" key="1">
    <citation type="submission" date="2022-09" db="EMBL/GenBank/DDBJ databases">
        <title>Novel species in genus Arthrobacter.</title>
        <authorList>
            <person name="Liu Y."/>
        </authorList>
    </citation>
    <scope>NUCLEOTIDE SEQUENCE</scope>
    <source>
        <strain evidence="11">Zg-Y815</strain>
    </source>
</reference>
<evidence type="ECO:0000313" key="12">
    <source>
        <dbReference type="Proteomes" id="UP001059859"/>
    </source>
</evidence>
<keyword evidence="3" id="KW-1003">Cell membrane</keyword>
<evidence type="ECO:0000256" key="3">
    <source>
        <dbReference type="ARBA" id="ARBA00022475"/>
    </source>
</evidence>
<keyword evidence="11" id="KW-0282">Flagellum</keyword>
<dbReference type="PANTHER" id="PTHR38766">
    <property type="entry name" value="FLAGELLAR PROTEIN FLIO"/>
    <property type="match status" value="1"/>
</dbReference>
<dbReference type="InterPro" id="IPR022781">
    <property type="entry name" value="Flagellar_biosynth_FliO"/>
</dbReference>
<keyword evidence="11" id="KW-0966">Cell projection</keyword>
<evidence type="ECO:0000256" key="4">
    <source>
        <dbReference type="ARBA" id="ARBA00022692"/>
    </source>
</evidence>
<gene>
    <name evidence="11" type="ORF">N2K95_02345</name>
</gene>
<dbReference type="PANTHER" id="PTHR38766:SF1">
    <property type="entry name" value="FLAGELLAR PROTEIN FLIO"/>
    <property type="match status" value="1"/>
</dbReference>
<feature type="region of interest" description="Disordered" evidence="9">
    <location>
        <begin position="106"/>
        <end position="149"/>
    </location>
</feature>
<evidence type="ECO:0000256" key="9">
    <source>
        <dbReference type="SAM" id="MobiDB-lite"/>
    </source>
</evidence>
<keyword evidence="4 10" id="KW-0812">Transmembrane</keyword>
<organism evidence="11 12">
    <name type="scientific">Arthrobacter zhaoxinii</name>
    <dbReference type="NCBI Taxonomy" id="2964616"/>
    <lineage>
        <taxon>Bacteria</taxon>
        <taxon>Bacillati</taxon>
        <taxon>Actinomycetota</taxon>
        <taxon>Actinomycetes</taxon>
        <taxon>Micrococcales</taxon>
        <taxon>Micrococcaceae</taxon>
        <taxon>Arthrobacter</taxon>
    </lineage>
</organism>
<comment type="subcellular location">
    <subcellularLocation>
        <location evidence="1">Bacterial flagellum basal body</location>
    </subcellularLocation>
    <subcellularLocation>
        <location evidence="2">Cell membrane</location>
    </subcellularLocation>
</comment>